<proteinExistence type="predicted"/>
<dbReference type="Pfam" id="PF13622">
    <property type="entry name" value="4HBT_3"/>
    <property type="match status" value="1"/>
</dbReference>
<dbReference type="InterPro" id="IPR042171">
    <property type="entry name" value="Acyl-CoA_hotdog"/>
</dbReference>
<feature type="domain" description="Acyl-CoA thioesterase-like N-terminal HotDog" evidence="1">
    <location>
        <begin position="45"/>
        <end position="119"/>
    </location>
</feature>
<dbReference type="InterPro" id="IPR049449">
    <property type="entry name" value="TesB_ACOT8-like_N"/>
</dbReference>
<accession>A0AAJ6DCG7</accession>
<dbReference type="Pfam" id="PF20789">
    <property type="entry name" value="4HBT_3C"/>
    <property type="match status" value="1"/>
</dbReference>
<evidence type="ECO:0000259" key="2">
    <source>
        <dbReference type="Pfam" id="PF20789"/>
    </source>
</evidence>
<dbReference type="Proteomes" id="UP001224674">
    <property type="component" value="Chromosome"/>
</dbReference>
<feature type="domain" description="Acyl-CoA thioesterase-like C-terminal" evidence="2">
    <location>
        <begin position="142"/>
        <end position="272"/>
    </location>
</feature>
<protein>
    <submittedName>
        <fullName evidence="3">Thioesterase family protein</fullName>
    </submittedName>
</protein>
<gene>
    <name evidence="3" type="ORF">QDX21_02010</name>
</gene>
<name>A0AAJ6DCG7_9MICC</name>
<dbReference type="EMBL" id="CP122566">
    <property type="protein sequence ID" value="WGH93600.1"/>
    <property type="molecule type" value="Genomic_DNA"/>
</dbReference>
<evidence type="ECO:0000313" key="3">
    <source>
        <dbReference type="EMBL" id="WGH93600.1"/>
    </source>
</evidence>
<keyword evidence="4" id="KW-1185">Reference proteome</keyword>
<dbReference type="AlphaFoldDB" id="A0AAJ6DCG7"/>
<evidence type="ECO:0000259" key="1">
    <source>
        <dbReference type="Pfam" id="PF13622"/>
    </source>
</evidence>
<dbReference type="RefSeq" id="WP_279675056.1">
    <property type="nucleotide sequence ID" value="NZ_CP122566.1"/>
</dbReference>
<dbReference type="InterPro" id="IPR049450">
    <property type="entry name" value="ACOT8-like_C"/>
</dbReference>
<evidence type="ECO:0000313" key="4">
    <source>
        <dbReference type="Proteomes" id="UP001224674"/>
    </source>
</evidence>
<organism evidence="3 4">
    <name type="scientific">Auritidibacter ignavus</name>
    <dbReference type="NCBI Taxonomy" id="678932"/>
    <lineage>
        <taxon>Bacteria</taxon>
        <taxon>Bacillati</taxon>
        <taxon>Actinomycetota</taxon>
        <taxon>Actinomycetes</taxon>
        <taxon>Micrococcales</taxon>
        <taxon>Micrococcaceae</taxon>
        <taxon>Auritidibacter</taxon>
    </lineage>
</organism>
<dbReference type="Gene3D" id="2.40.160.210">
    <property type="entry name" value="Acyl-CoA thioesterase, double hotdog domain"/>
    <property type="match status" value="1"/>
</dbReference>
<reference evidence="3 4" key="1">
    <citation type="submission" date="2023-03" db="EMBL/GenBank/DDBJ databases">
        <title>Complete genome sequences of several Auritidibacter ignavus strains isolated from ear infections.</title>
        <authorList>
            <person name="Baehr T."/>
            <person name="Baumhoegger A.M."/>
        </authorList>
    </citation>
    <scope>NUCLEOTIDE SEQUENCE [LARGE SCALE GENOMIC DNA]</scope>
    <source>
        <strain evidence="3 4">BABAE-6</strain>
    </source>
</reference>
<sequence length="278" mass="30341">MAEETHSTPHAYFVRSGATEFTEGTRISYFTSTEHATGSWQDDELYMAAVSGLVAAELEAYEPRENFATSRISFDILGKLHAGEVKVTTRNIRPGRTIELVQSTVEAQGRAVLTARTWRLISSDTSRAHRLHDDTLLAPIDQCSPDAGFNKRWAGGLVASIQSRAADDHAPGHGRIWANTEIPMILDEPTSPFVHAIGMIDIANGLAPAVEPYHDEVYFANVDLSIHLMREPSEDWLGMATSVSLGDNGLGVTSTVLSDSKGYLGRAEQSLSVRDMRA</sequence>